<dbReference type="Proteomes" id="UP000029736">
    <property type="component" value="Unassembled WGS sequence"/>
</dbReference>
<evidence type="ECO:0000313" key="2">
    <source>
        <dbReference type="EMBL" id="KGE88124.1"/>
    </source>
</evidence>
<proteinExistence type="predicted"/>
<dbReference type="PANTHER" id="PTHR23159:SF31">
    <property type="entry name" value="CENTROSOME-ASSOCIATED PROTEIN CEP250 ISOFORM X1"/>
    <property type="match status" value="1"/>
</dbReference>
<accession>A0A098S6N5</accession>
<evidence type="ECO:0000313" key="3">
    <source>
        <dbReference type="Proteomes" id="UP000029736"/>
    </source>
</evidence>
<dbReference type="STRING" id="1524460.IX84_09840"/>
<organism evidence="2 3">
    <name type="scientific">Phaeodactylibacter xiamenensis</name>
    <dbReference type="NCBI Taxonomy" id="1524460"/>
    <lineage>
        <taxon>Bacteria</taxon>
        <taxon>Pseudomonadati</taxon>
        <taxon>Bacteroidota</taxon>
        <taxon>Saprospiria</taxon>
        <taxon>Saprospirales</taxon>
        <taxon>Haliscomenobacteraceae</taxon>
        <taxon>Phaeodactylibacter</taxon>
    </lineage>
</organism>
<evidence type="ECO:0000256" key="1">
    <source>
        <dbReference type="SAM" id="Coils"/>
    </source>
</evidence>
<dbReference type="Gene3D" id="1.20.5.340">
    <property type="match status" value="1"/>
</dbReference>
<dbReference type="EMBL" id="JPOS01000020">
    <property type="protein sequence ID" value="KGE88124.1"/>
    <property type="molecule type" value="Genomic_DNA"/>
</dbReference>
<dbReference type="OrthoDB" id="9816502at2"/>
<keyword evidence="3" id="KW-1185">Reference proteome</keyword>
<comment type="caution">
    <text evidence="2">The sequence shown here is derived from an EMBL/GenBank/DDBJ whole genome shotgun (WGS) entry which is preliminary data.</text>
</comment>
<keyword evidence="1" id="KW-0175">Coiled coil</keyword>
<gene>
    <name evidence="2" type="ORF">IX84_09840</name>
</gene>
<protein>
    <submittedName>
        <fullName evidence="2">Uncharacterized protein</fullName>
    </submittedName>
</protein>
<dbReference type="AlphaFoldDB" id="A0A098S6N5"/>
<name>A0A098S6N5_9BACT</name>
<reference evidence="2 3" key="1">
    <citation type="journal article" date="2014" name="Int. J. Syst. Evol. Microbiol.">
        <title>Phaeodactylibacter xiamenensis gen. nov., sp. nov., a member of the family Saprospiraceae isolated from the marine alga Phaeodactylum tricornutum.</title>
        <authorList>
            <person name="Chen Z.Jr."/>
            <person name="Lei X."/>
            <person name="Lai Q."/>
            <person name="Li Y."/>
            <person name="Zhang B."/>
            <person name="Zhang J."/>
            <person name="Zhang H."/>
            <person name="Yang L."/>
            <person name="Zheng W."/>
            <person name="Tian Y."/>
            <person name="Yu Z."/>
            <person name="Xu H.Jr."/>
            <person name="Zheng T."/>
        </authorList>
    </citation>
    <scope>NUCLEOTIDE SEQUENCE [LARGE SCALE GENOMIC DNA]</scope>
    <source>
        <strain evidence="2 3">KD52</strain>
    </source>
</reference>
<dbReference type="RefSeq" id="WP_044219311.1">
    <property type="nucleotide sequence ID" value="NZ_JBKAGJ010000028.1"/>
</dbReference>
<feature type="coiled-coil region" evidence="1">
    <location>
        <begin position="684"/>
        <end position="732"/>
    </location>
</feature>
<sequence>MSIAQYTFLPWARQGISRDINEQDTLGGTAGRTGRATIDVSLALQGIPVGGWSMQPITEATEDPARPGKPVYKKVQLVGPGDVTGIKANAVVRTEPRANVGNFEPNYFPYIEFYEEDFPWRYTPARSVDGKLRPWLVLVVLEEAEFERRFLPGAALSAITNGQLPIAFPPASETWAWAHVQANEPFPAGNETVALQQLVEKDPNLASSRLICPRRLKPNTRYTAFLLPAFEQGRLSGLGAPPERILNEDIQQPSWGAHQNDEYQQLWPVYFEWEFQTSDQADFEYLVRRIEARVMEDPVGRRPMDMQDAGYNLSYTGVDDGVLLVEGALQIIDADESRLDFLAQDEAQGFVGKLRQILNLNDPSGSGPPVDTSLDIDGESDDPFVLPPLYGQWHAGKTRVEEGGDKPWFYSLNLDPRNRVAAGFGILVVRKNQDDYMDRAWEQAAEILEAQRRIRLARFSAETARQLQRSYFNDMDEATYSAFSSSMHARSLFPESDAGDKAVAQVVRKRVLQTGELSARLTTERNARQQKINEKENAETELQGILQAITAKEADITAKEAQIDSLNEEIDALEEDITSLTGQIAALNSQISEKTTSIDTLNSEIATLNGEIAALEQDLANASNSSEAAAITTQLNTVTTQRNQRVTQRDGLIAERDALVTQRDGLEADKDQKEATRNDKVNARITAQNELNVLNNQLVGLRNDEEDKRDEIQTLKNEIASLEQEILRLSRLHLPTSTLRQDYRKMARVNGPLLRRADIGEVAQDPMVEISLQVDETSTGTAVANTSVSKDWEDLQWGADTFRKMELVTVEGFAVTTPGLVRSQIQKFMEAYQGLNQRLRQLVQVPPETMVPGADTRTRPLLAYPEFREATYEALAKISSELMLPNVQRIPMDTFSLLEVNQRFIEAYLVGLNHEMARELLWREFPTDQRGSYFRSFWDDTDNLDTTFPPPDIELLTKMDQPLGQNLPADRPIPPPDPDNPNVVFVIRSELLKKFPNALVYMQKAKNVKAPRGLTTGTTANQRKMPVFQAKIDPEISFFGFPISAEEALGSDTDPGWFFVVQERPGEPRFGLDITAEDAGSSFDSINEWNDLAWPHVGVAPHDFLRINGLSREPLPPESGEPHTYTWGKNSAHMAGILLQLPFRAAVHATDMIKLPTDA</sequence>
<dbReference type="PANTHER" id="PTHR23159">
    <property type="entry name" value="CENTROSOMAL PROTEIN 2"/>
    <property type="match status" value="1"/>
</dbReference>
<feature type="coiled-coil region" evidence="1">
    <location>
        <begin position="521"/>
        <end position="625"/>
    </location>
</feature>